<dbReference type="EMBL" id="FLRD01000139">
    <property type="protein sequence ID" value="SBT46424.1"/>
    <property type="molecule type" value="Genomic_DNA"/>
</dbReference>
<dbReference type="EMBL" id="FLRE01000187">
    <property type="protein sequence ID" value="SBT47013.1"/>
    <property type="molecule type" value="Genomic_DNA"/>
</dbReference>
<reference evidence="5 6" key="2">
    <citation type="submission" date="2016-05" db="EMBL/GenBank/DDBJ databases">
        <authorList>
            <person name="Naeem Raeece"/>
        </authorList>
    </citation>
    <scope>NUCLEOTIDE SEQUENCE [LARGE SCALE GENOMIC DNA]</scope>
</reference>
<evidence type="ECO:0000256" key="1">
    <source>
        <dbReference type="SAM" id="MobiDB-lite"/>
    </source>
</evidence>
<protein>
    <submittedName>
        <fullName evidence="3">Glideosome associated protein with multiple membrane spans 3, putative</fullName>
    </submittedName>
</protein>
<evidence type="ECO:0000256" key="2">
    <source>
        <dbReference type="SAM" id="Phobius"/>
    </source>
</evidence>
<dbReference type="Pfam" id="PF11677">
    <property type="entry name" value="DUF3273"/>
    <property type="match status" value="2"/>
</dbReference>
<keyword evidence="2" id="KW-1133">Transmembrane helix</keyword>
<evidence type="ECO:0000313" key="5">
    <source>
        <dbReference type="Proteomes" id="UP000078550"/>
    </source>
</evidence>
<evidence type="ECO:0000313" key="6">
    <source>
        <dbReference type="Proteomes" id="UP000078555"/>
    </source>
</evidence>
<evidence type="ECO:0000313" key="3">
    <source>
        <dbReference type="EMBL" id="SBT46424.1"/>
    </source>
</evidence>
<dbReference type="InterPro" id="IPR021691">
    <property type="entry name" value="DUF3273"/>
</dbReference>
<feature type="transmembrane region" description="Helical" evidence="2">
    <location>
        <begin position="79"/>
        <end position="102"/>
    </location>
</feature>
<evidence type="ECO:0000313" key="4">
    <source>
        <dbReference type="EMBL" id="SBT47013.1"/>
    </source>
</evidence>
<dbReference type="AlphaFoldDB" id="A0A1A8ZQM4"/>
<feature type="compositionally biased region" description="Basic residues" evidence="1">
    <location>
        <begin position="11"/>
        <end position="22"/>
    </location>
</feature>
<feature type="transmembrane region" description="Helical" evidence="2">
    <location>
        <begin position="123"/>
        <end position="144"/>
    </location>
</feature>
<keyword evidence="2" id="KW-0812">Transmembrane</keyword>
<reference evidence="3" key="1">
    <citation type="submission" date="2016-05" db="EMBL/GenBank/DDBJ databases">
        <authorList>
            <person name="Lavstsen T."/>
            <person name="Jespersen J.S."/>
        </authorList>
    </citation>
    <scope>NUCLEOTIDE SEQUENCE [LARGE SCALE GENOMIC DNA]</scope>
</reference>
<feature type="transmembrane region" description="Helical" evidence="2">
    <location>
        <begin position="219"/>
        <end position="243"/>
    </location>
</feature>
<organism evidence="3 6">
    <name type="scientific">Plasmodium ovale wallikeri</name>
    <dbReference type="NCBI Taxonomy" id="864142"/>
    <lineage>
        <taxon>Eukaryota</taxon>
        <taxon>Sar</taxon>
        <taxon>Alveolata</taxon>
        <taxon>Apicomplexa</taxon>
        <taxon>Aconoidasida</taxon>
        <taxon>Haemosporida</taxon>
        <taxon>Plasmodiidae</taxon>
        <taxon>Plasmodium</taxon>
        <taxon>Plasmodium (Plasmodium)</taxon>
    </lineage>
</organism>
<dbReference type="Proteomes" id="UP000078555">
    <property type="component" value="Unassembled WGS sequence"/>
</dbReference>
<feature type="transmembrane region" description="Helical" evidence="2">
    <location>
        <begin position="263"/>
        <end position="287"/>
    </location>
</feature>
<keyword evidence="2" id="KW-0472">Membrane</keyword>
<sequence length="372" mass="43221">MFADYKPPFPPKRKSRNTRSKRNTSNPLSASNPNISFPRNYDKMWFTTRQDGLDDNCHTNRGPCFQINGLFGTTLRMGFFLEFIALTFLFMAYWSNGGKGLFSYDLKNMKDEYRLDQTFRNSITLWTGVYLIGAIFIMSFQVLLADDTWYAFLPCALVCASKRRNTDWARGYRAGSKILRLASFLDTISATLQFIFYLYISKFYSRKWYVHFNEGGSEWVFFIFVRLVHAFSCLLYGLAAYLLEVYHDEGAGDLHAYINGVMFAFAGLTGIENIIQFFFFFFFPPFVCLQNGVNPVKIFVIFCNSGCYSNFLLWLALGAVSLWSYYFEPEVNHVSPALHETELTNDVEQQVEKFSRYTPYPQEHNQNAYYPA</sequence>
<feature type="transmembrane region" description="Helical" evidence="2">
    <location>
        <begin position="299"/>
        <end position="326"/>
    </location>
</feature>
<proteinExistence type="predicted"/>
<dbReference type="Proteomes" id="UP000078550">
    <property type="component" value="Unassembled WGS sequence"/>
</dbReference>
<accession>A0A1A8ZQM4</accession>
<feature type="region of interest" description="Disordered" evidence="1">
    <location>
        <begin position="1"/>
        <end position="36"/>
    </location>
</feature>
<keyword evidence="6" id="KW-1185">Reference proteome</keyword>
<feature type="transmembrane region" description="Helical" evidence="2">
    <location>
        <begin position="178"/>
        <end position="199"/>
    </location>
</feature>
<name>A0A1A8ZQM4_PLAOA</name>
<gene>
    <name evidence="3" type="ORF">POVWA1_053790</name>
    <name evidence="4" type="ORF">POVWA2_053050</name>
</gene>